<evidence type="ECO:0000313" key="1">
    <source>
        <dbReference type="EMBL" id="CAK5063621.1"/>
    </source>
</evidence>
<reference evidence="1" key="1">
    <citation type="submission" date="2023-11" db="EMBL/GenBank/DDBJ databases">
        <authorList>
            <person name="Poullet M."/>
        </authorList>
    </citation>
    <scope>NUCLEOTIDE SEQUENCE</scope>
    <source>
        <strain evidence="1">E1834</strain>
    </source>
</reference>
<comment type="caution">
    <text evidence="1">The sequence shown here is derived from an EMBL/GenBank/DDBJ whole genome shotgun (WGS) entry which is preliminary data.</text>
</comment>
<name>A0ACB0YUW0_MELEN</name>
<evidence type="ECO:0000313" key="2">
    <source>
        <dbReference type="Proteomes" id="UP001497535"/>
    </source>
</evidence>
<proteinExistence type="predicted"/>
<dbReference type="EMBL" id="CAVMJV010000019">
    <property type="protein sequence ID" value="CAK5063621.1"/>
    <property type="molecule type" value="Genomic_DNA"/>
</dbReference>
<organism evidence="1 2">
    <name type="scientific">Meloidogyne enterolobii</name>
    <name type="common">Root-knot nematode worm</name>
    <name type="synonym">Meloidogyne mayaguensis</name>
    <dbReference type="NCBI Taxonomy" id="390850"/>
    <lineage>
        <taxon>Eukaryota</taxon>
        <taxon>Metazoa</taxon>
        <taxon>Ecdysozoa</taxon>
        <taxon>Nematoda</taxon>
        <taxon>Chromadorea</taxon>
        <taxon>Rhabditida</taxon>
        <taxon>Tylenchina</taxon>
        <taxon>Tylenchomorpha</taxon>
        <taxon>Tylenchoidea</taxon>
        <taxon>Meloidogynidae</taxon>
        <taxon>Meloidogyninae</taxon>
        <taxon>Meloidogyne</taxon>
    </lineage>
</organism>
<accession>A0ACB0YUW0</accession>
<protein>
    <submittedName>
        <fullName evidence="1">Uncharacterized protein</fullName>
    </submittedName>
</protein>
<keyword evidence="2" id="KW-1185">Reference proteome</keyword>
<sequence>MSSFVDQLDSNKWTDIAKTILHKKPNKWTNIKNIYRGKNQPKIEEIDKHSRLISKEILNYLSVFWPDKNDEDRKMYGKIILHSIAAAYCNLGKGKTLEDANKCQKMHRNKAIELKQYVVDDAGRTAFNDKGSYFSSAPSVNTKEIKENLDFHVRSCLKIAYETIQKYNENGIVKNVEEAINKAWNIKKNEGKD</sequence>
<dbReference type="Proteomes" id="UP001497535">
    <property type="component" value="Unassembled WGS sequence"/>
</dbReference>
<gene>
    <name evidence="1" type="ORF">MENTE1834_LOCUS16798</name>
</gene>